<dbReference type="PANTHER" id="PTHR30061">
    <property type="entry name" value="MALTOSE-BINDING PERIPLASMIC PROTEIN"/>
    <property type="match status" value="1"/>
</dbReference>
<dbReference type="Proteomes" id="UP000604117">
    <property type="component" value="Unassembled WGS sequence"/>
</dbReference>
<evidence type="ECO:0000256" key="2">
    <source>
        <dbReference type="ARBA" id="ARBA00022448"/>
    </source>
</evidence>
<keyword evidence="3 4" id="KW-0732">Signal</keyword>
<evidence type="ECO:0000256" key="4">
    <source>
        <dbReference type="SAM" id="SignalP"/>
    </source>
</evidence>
<organism evidence="5 6">
    <name type="scientific">Asanoa siamensis</name>
    <dbReference type="NCBI Taxonomy" id="926357"/>
    <lineage>
        <taxon>Bacteria</taxon>
        <taxon>Bacillati</taxon>
        <taxon>Actinomycetota</taxon>
        <taxon>Actinomycetes</taxon>
        <taxon>Micromonosporales</taxon>
        <taxon>Micromonosporaceae</taxon>
        <taxon>Asanoa</taxon>
    </lineage>
</organism>
<evidence type="ECO:0000256" key="1">
    <source>
        <dbReference type="ARBA" id="ARBA00008520"/>
    </source>
</evidence>
<keyword evidence="6" id="KW-1185">Reference proteome</keyword>
<dbReference type="SUPFAM" id="SSF53850">
    <property type="entry name" value="Periplasmic binding protein-like II"/>
    <property type="match status" value="1"/>
</dbReference>
<dbReference type="InterPro" id="IPR006059">
    <property type="entry name" value="SBP"/>
</dbReference>
<sequence>MVTRFRRPAVAVVTTLALVGLAACGSDDEQPDANQAVQPATTSCASSGELSMWERSGGNKQMVDLLVEAWNTKNPDCRINLTYIPHTEMVGKIAQGIASGEVPDLMGMDLIYAPQFEKAQQLVDLTDRIRSWPEIATASKGHMTVATYEERLYGVPLYADVSALFYNKDLFQRAGLDPEKPPTSLAELRDYADKITAIGGDVKGYYLPGNCAGCNIFTVGPLMWASGAKIEAVDAGDEPLTGDGVKQVLQFGRDMVKAGNVHDGDRAENGETFHLQFGTGKVGMMGTGNFNITLARQQNPGMKFGIGLLPGASPGSSASFIGGDLVVVPRGSERVADAVNFMKFLLSDEVQVEVYAKALNLTTRTDMVANKYFEAEPLVQDVAKALDVGRTPYTLTFFEQINSPQGPWLQMLQKAYYTDEDLDKVIADAKTAMKTVASAG</sequence>
<keyword evidence="2" id="KW-0813">Transport</keyword>
<dbReference type="Pfam" id="PF13416">
    <property type="entry name" value="SBP_bac_8"/>
    <property type="match status" value="1"/>
</dbReference>
<evidence type="ECO:0000313" key="6">
    <source>
        <dbReference type="Proteomes" id="UP000604117"/>
    </source>
</evidence>
<name>A0ABQ4CQY6_9ACTN</name>
<dbReference type="PANTHER" id="PTHR30061:SF50">
    <property type="entry name" value="MALTOSE_MALTODEXTRIN-BINDING PERIPLASMIC PROTEIN"/>
    <property type="match status" value="1"/>
</dbReference>
<dbReference type="RefSeq" id="WP_239126721.1">
    <property type="nucleotide sequence ID" value="NZ_BONE01000020.1"/>
</dbReference>
<gene>
    <name evidence="5" type="ORF">Asi02nite_29210</name>
</gene>
<evidence type="ECO:0000313" key="5">
    <source>
        <dbReference type="EMBL" id="GIF73403.1"/>
    </source>
</evidence>
<feature type="chain" id="PRO_5046968158" evidence="4">
    <location>
        <begin position="23"/>
        <end position="440"/>
    </location>
</feature>
<dbReference type="Gene3D" id="3.40.190.10">
    <property type="entry name" value="Periplasmic binding protein-like II"/>
    <property type="match status" value="1"/>
</dbReference>
<dbReference type="PROSITE" id="PS51257">
    <property type="entry name" value="PROKAR_LIPOPROTEIN"/>
    <property type="match status" value="1"/>
</dbReference>
<comment type="similarity">
    <text evidence="1">Belongs to the bacterial solute-binding protein 1 family.</text>
</comment>
<evidence type="ECO:0000256" key="3">
    <source>
        <dbReference type="ARBA" id="ARBA00022729"/>
    </source>
</evidence>
<accession>A0ABQ4CQY6</accession>
<comment type="caution">
    <text evidence="5">The sequence shown here is derived from an EMBL/GenBank/DDBJ whole genome shotgun (WGS) entry which is preliminary data.</text>
</comment>
<protein>
    <submittedName>
        <fullName evidence="5">ABC transporter substrate-binding protein</fullName>
    </submittedName>
</protein>
<dbReference type="CDD" id="cd13585">
    <property type="entry name" value="PBP2_TMBP_like"/>
    <property type="match status" value="1"/>
</dbReference>
<reference evidence="5 6" key="1">
    <citation type="submission" date="2021-01" db="EMBL/GenBank/DDBJ databases">
        <title>Whole genome shotgun sequence of Asanoa siamensis NBRC 107932.</title>
        <authorList>
            <person name="Komaki H."/>
            <person name="Tamura T."/>
        </authorList>
    </citation>
    <scope>NUCLEOTIDE SEQUENCE [LARGE SCALE GENOMIC DNA]</scope>
    <source>
        <strain evidence="5 6">NBRC 107932</strain>
    </source>
</reference>
<proteinExistence type="inferred from homology"/>
<feature type="signal peptide" evidence="4">
    <location>
        <begin position="1"/>
        <end position="22"/>
    </location>
</feature>
<dbReference type="EMBL" id="BONE01000020">
    <property type="protein sequence ID" value="GIF73403.1"/>
    <property type="molecule type" value="Genomic_DNA"/>
</dbReference>